<keyword evidence="7" id="KW-1185">Reference proteome</keyword>
<evidence type="ECO:0000256" key="2">
    <source>
        <dbReference type="ARBA" id="ARBA00023015"/>
    </source>
</evidence>
<dbReference type="Gene3D" id="3.40.190.290">
    <property type="match status" value="1"/>
</dbReference>
<dbReference type="GO" id="GO:0003700">
    <property type="term" value="F:DNA-binding transcription factor activity"/>
    <property type="evidence" value="ECO:0007669"/>
    <property type="project" value="InterPro"/>
</dbReference>
<dbReference type="Pfam" id="PF03466">
    <property type="entry name" value="LysR_substrate"/>
    <property type="match status" value="1"/>
</dbReference>
<dbReference type="InterPro" id="IPR036390">
    <property type="entry name" value="WH_DNA-bd_sf"/>
</dbReference>
<dbReference type="PANTHER" id="PTHR30537">
    <property type="entry name" value="HTH-TYPE TRANSCRIPTIONAL REGULATOR"/>
    <property type="match status" value="1"/>
</dbReference>
<dbReference type="InterPro" id="IPR000847">
    <property type="entry name" value="LysR_HTH_N"/>
</dbReference>
<dbReference type="AlphaFoldDB" id="A0A0J1GNR2"/>
<dbReference type="PANTHER" id="PTHR30537:SF1">
    <property type="entry name" value="HTH-TYPE TRANSCRIPTIONAL REGULATOR PGRR"/>
    <property type="match status" value="1"/>
</dbReference>
<comment type="similarity">
    <text evidence="1">Belongs to the LysR transcriptional regulatory family.</text>
</comment>
<dbReference type="EMBL" id="LDOV01000016">
    <property type="protein sequence ID" value="KLV01226.1"/>
    <property type="molecule type" value="Genomic_DNA"/>
</dbReference>
<name>A0A0J1GNR2_9GAMM</name>
<evidence type="ECO:0000256" key="3">
    <source>
        <dbReference type="ARBA" id="ARBA00023125"/>
    </source>
</evidence>
<dbReference type="InterPro" id="IPR058163">
    <property type="entry name" value="LysR-type_TF_proteobact-type"/>
</dbReference>
<protein>
    <submittedName>
        <fullName evidence="6">LysR family transcriptional regulator</fullName>
    </submittedName>
</protein>
<feature type="domain" description="HTH lysR-type" evidence="5">
    <location>
        <begin position="1"/>
        <end position="61"/>
    </location>
</feature>
<evidence type="ECO:0000259" key="5">
    <source>
        <dbReference type="PROSITE" id="PS50931"/>
    </source>
</evidence>
<reference evidence="6 7" key="1">
    <citation type="submission" date="2015-05" db="EMBL/GenBank/DDBJ databases">
        <title>Photobacterium galathea sp. nov.</title>
        <authorList>
            <person name="Machado H."/>
            <person name="Gram L."/>
        </authorList>
    </citation>
    <scope>NUCLEOTIDE SEQUENCE [LARGE SCALE GENOMIC DNA]</scope>
    <source>
        <strain evidence="6 7">DSM 25995</strain>
    </source>
</reference>
<accession>A0A0J1GNR2</accession>
<dbReference type="OrthoDB" id="9786526at2"/>
<dbReference type="GO" id="GO:0006351">
    <property type="term" value="P:DNA-templated transcription"/>
    <property type="evidence" value="ECO:0007669"/>
    <property type="project" value="TreeGrafter"/>
</dbReference>
<dbReference type="GO" id="GO:0043565">
    <property type="term" value="F:sequence-specific DNA binding"/>
    <property type="evidence" value="ECO:0007669"/>
    <property type="project" value="TreeGrafter"/>
</dbReference>
<dbReference type="InterPro" id="IPR036388">
    <property type="entry name" value="WH-like_DNA-bd_sf"/>
</dbReference>
<dbReference type="PROSITE" id="PS50931">
    <property type="entry name" value="HTH_LYSR"/>
    <property type="match status" value="1"/>
</dbReference>
<evidence type="ECO:0000313" key="6">
    <source>
        <dbReference type="EMBL" id="KLV01226.1"/>
    </source>
</evidence>
<dbReference type="Proteomes" id="UP000036426">
    <property type="component" value="Unassembled WGS sequence"/>
</dbReference>
<dbReference type="RefSeq" id="WP_047874019.1">
    <property type="nucleotide sequence ID" value="NZ_BMYC01000009.1"/>
</dbReference>
<comment type="caution">
    <text evidence="6">The sequence shown here is derived from an EMBL/GenBank/DDBJ whole genome shotgun (WGS) entry which is preliminary data.</text>
</comment>
<organism evidence="6 7">
    <name type="scientific">Photobacterium aphoticum</name>
    <dbReference type="NCBI Taxonomy" id="754436"/>
    <lineage>
        <taxon>Bacteria</taxon>
        <taxon>Pseudomonadati</taxon>
        <taxon>Pseudomonadota</taxon>
        <taxon>Gammaproteobacteria</taxon>
        <taxon>Vibrionales</taxon>
        <taxon>Vibrionaceae</taxon>
        <taxon>Photobacterium</taxon>
    </lineage>
</organism>
<evidence type="ECO:0000256" key="4">
    <source>
        <dbReference type="ARBA" id="ARBA00023163"/>
    </source>
</evidence>
<evidence type="ECO:0000313" key="7">
    <source>
        <dbReference type="Proteomes" id="UP000036426"/>
    </source>
</evidence>
<sequence length="305" mass="34023">MNGATYNQLQIFHAIVQAGSLTQAARHLEVAPASVSQALKALEKQLGLPLFTRSTRHIELTEAGQLLHERTLTSMSALNLAVESISDLGHQPSGKVRITMPHFVYHMLIKPVYVEFCQRYPAIELEISLSDATVDIMREGFDMGIRFGEKVEAGMVAHPLTPPMDRALAASPAYVAQFGLPQTPDELKHHKAVQYRYITSNQLAPFELLQDNHRITVEMPRALVVNDTYLVVDAALNGLGIGQLMGPVFEPYFTSGELIPVLPDYWTSISGVHVYFHQHSQKAKRVRALVDFLLEKRDEKKSQTA</sequence>
<keyword evidence="3" id="KW-0238">DNA-binding</keyword>
<dbReference type="PATRIC" id="fig|754436.4.peg.1876"/>
<dbReference type="SUPFAM" id="SSF53850">
    <property type="entry name" value="Periplasmic binding protein-like II"/>
    <property type="match status" value="1"/>
</dbReference>
<dbReference type="PRINTS" id="PR00039">
    <property type="entry name" value="HTHLYSR"/>
</dbReference>
<proteinExistence type="inferred from homology"/>
<dbReference type="InterPro" id="IPR005119">
    <property type="entry name" value="LysR_subst-bd"/>
</dbReference>
<gene>
    <name evidence="6" type="ORF">ABT58_08890</name>
</gene>
<dbReference type="Gene3D" id="1.10.10.10">
    <property type="entry name" value="Winged helix-like DNA-binding domain superfamily/Winged helix DNA-binding domain"/>
    <property type="match status" value="1"/>
</dbReference>
<dbReference type="SUPFAM" id="SSF46785">
    <property type="entry name" value="Winged helix' DNA-binding domain"/>
    <property type="match status" value="1"/>
</dbReference>
<dbReference type="FunFam" id="1.10.10.10:FF:000001">
    <property type="entry name" value="LysR family transcriptional regulator"/>
    <property type="match status" value="1"/>
</dbReference>
<keyword evidence="4" id="KW-0804">Transcription</keyword>
<keyword evidence="2" id="KW-0805">Transcription regulation</keyword>
<dbReference type="Pfam" id="PF00126">
    <property type="entry name" value="HTH_1"/>
    <property type="match status" value="1"/>
</dbReference>
<evidence type="ECO:0000256" key="1">
    <source>
        <dbReference type="ARBA" id="ARBA00009437"/>
    </source>
</evidence>